<feature type="transmembrane region" description="Helical" evidence="9">
    <location>
        <begin position="219"/>
        <end position="236"/>
    </location>
</feature>
<dbReference type="AlphaFoldDB" id="A0A291DUW0"/>
<dbReference type="InterPro" id="IPR005829">
    <property type="entry name" value="Sugar_transporter_CS"/>
</dbReference>
<keyword evidence="4" id="KW-0813">Transport</keyword>
<feature type="transmembrane region" description="Helical" evidence="9">
    <location>
        <begin position="16"/>
        <end position="38"/>
    </location>
</feature>
<organism evidence="11 12">
    <name type="scientific">Cedecea neteri</name>
    <dbReference type="NCBI Taxonomy" id="158822"/>
    <lineage>
        <taxon>Bacteria</taxon>
        <taxon>Pseudomonadati</taxon>
        <taxon>Pseudomonadota</taxon>
        <taxon>Gammaproteobacteria</taxon>
        <taxon>Enterobacterales</taxon>
        <taxon>Enterobacteriaceae</taxon>
        <taxon>Cedecea</taxon>
    </lineage>
</organism>
<evidence type="ECO:0000313" key="11">
    <source>
        <dbReference type="EMBL" id="ATF91594.1"/>
    </source>
</evidence>
<dbReference type="InterPro" id="IPR036259">
    <property type="entry name" value="MFS_trans_sf"/>
</dbReference>
<dbReference type="GO" id="GO:0005886">
    <property type="term" value="C:plasma membrane"/>
    <property type="evidence" value="ECO:0007669"/>
    <property type="project" value="UniProtKB-SubCell"/>
</dbReference>
<dbReference type="InterPro" id="IPR020846">
    <property type="entry name" value="MFS_dom"/>
</dbReference>
<comment type="subcellular location">
    <subcellularLocation>
        <location evidence="2">Cell membrane</location>
        <topology evidence="2">Multi-pass membrane protein</topology>
    </subcellularLocation>
</comment>
<dbReference type="InterPro" id="IPR001958">
    <property type="entry name" value="Tet-R_TetA/multi-R_MdtG-like"/>
</dbReference>
<comment type="function">
    <text evidence="1">Resistance to tetracycline by an active tetracycline efflux. This is an energy-dependent process that decreases the accumulation of the antibiotic in whole cells. This protein functions as a metal-tetracycline/H(+) antiporter.</text>
</comment>
<evidence type="ECO:0000256" key="4">
    <source>
        <dbReference type="ARBA" id="ARBA00022448"/>
    </source>
</evidence>
<feature type="transmembrane region" description="Helical" evidence="9">
    <location>
        <begin position="140"/>
        <end position="162"/>
    </location>
</feature>
<dbReference type="Proteomes" id="UP000217979">
    <property type="component" value="Chromosome"/>
</dbReference>
<dbReference type="EMBL" id="CP023525">
    <property type="protein sequence ID" value="ATF91594.1"/>
    <property type="molecule type" value="Genomic_DNA"/>
</dbReference>
<evidence type="ECO:0000256" key="6">
    <source>
        <dbReference type="ARBA" id="ARBA00022692"/>
    </source>
</evidence>
<evidence type="ECO:0000256" key="5">
    <source>
        <dbReference type="ARBA" id="ARBA00022475"/>
    </source>
</evidence>
<dbReference type="PROSITE" id="PS00216">
    <property type="entry name" value="SUGAR_TRANSPORT_1"/>
    <property type="match status" value="1"/>
</dbReference>
<feature type="domain" description="Major facilitator superfamily (MFS) profile" evidence="10">
    <location>
        <begin position="14"/>
        <end position="399"/>
    </location>
</feature>
<evidence type="ECO:0000256" key="9">
    <source>
        <dbReference type="SAM" id="Phobius"/>
    </source>
</evidence>
<evidence type="ECO:0000256" key="3">
    <source>
        <dbReference type="ARBA" id="ARBA00007520"/>
    </source>
</evidence>
<name>A0A291DUW0_9ENTR</name>
<reference evidence="11 12" key="1">
    <citation type="submission" date="2017-09" db="EMBL/GenBank/DDBJ databases">
        <title>FDA dAtabase for Regulatory Grade micrObial Sequences (FDA-ARGOS): Supporting development and validation of Infectious Disease Dx tests.</title>
        <authorList>
            <person name="Minogue T."/>
            <person name="Wolcott M."/>
            <person name="Wasieloski L."/>
            <person name="Aguilar W."/>
            <person name="Moore D."/>
            <person name="Tallon L."/>
            <person name="Sadzewicz L."/>
            <person name="Ott S."/>
            <person name="Zhao X."/>
            <person name="Nagaraj S."/>
            <person name="Vavikolanu K."/>
            <person name="Aluvathingal J."/>
            <person name="Nadendla S."/>
            <person name="Sichtig H."/>
        </authorList>
    </citation>
    <scope>NUCLEOTIDE SEQUENCE [LARGE SCALE GENOMIC DNA]</scope>
    <source>
        <strain evidence="11 12">FDAARGOS_392</strain>
    </source>
</reference>
<dbReference type="PRINTS" id="PR01035">
    <property type="entry name" value="TCRTETA"/>
</dbReference>
<dbReference type="PANTHER" id="PTHR23517">
    <property type="entry name" value="RESISTANCE PROTEIN MDTM, PUTATIVE-RELATED-RELATED"/>
    <property type="match status" value="1"/>
</dbReference>
<evidence type="ECO:0000256" key="8">
    <source>
        <dbReference type="ARBA" id="ARBA00023136"/>
    </source>
</evidence>
<protein>
    <submittedName>
        <fullName evidence="11">MFS transporter</fullName>
    </submittedName>
</protein>
<feature type="transmembrane region" description="Helical" evidence="9">
    <location>
        <begin position="81"/>
        <end position="99"/>
    </location>
</feature>
<evidence type="ECO:0000256" key="7">
    <source>
        <dbReference type="ARBA" id="ARBA00022989"/>
    </source>
</evidence>
<evidence type="ECO:0000313" key="12">
    <source>
        <dbReference type="Proteomes" id="UP000217979"/>
    </source>
</evidence>
<dbReference type="Pfam" id="PF07690">
    <property type="entry name" value="MFS_1"/>
    <property type="match status" value="1"/>
</dbReference>
<evidence type="ECO:0000256" key="2">
    <source>
        <dbReference type="ARBA" id="ARBA00004651"/>
    </source>
</evidence>
<dbReference type="GO" id="GO:0022857">
    <property type="term" value="F:transmembrane transporter activity"/>
    <property type="evidence" value="ECO:0007669"/>
    <property type="project" value="InterPro"/>
</dbReference>
<accession>A0A291DUW0</accession>
<dbReference type="InterPro" id="IPR050171">
    <property type="entry name" value="MFS_Transporters"/>
</dbReference>
<comment type="similarity">
    <text evidence="3">Belongs to the major facilitator superfamily. TCR/Tet family.</text>
</comment>
<feature type="transmembrane region" description="Helical" evidence="9">
    <location>
        <begin position="105"/>
        <end position="128"/>
    </location>
</feature>
<evidence type="ECO:0000259" key="10">
    <source>
        <dbReference type="PROSITE" id="PS50850"/>
    </source>
</evidence>
<dbReference type="PROSITE" id="PS50850">
    <property type="entry name" value="MFS"/>
    <property type="match status" value="1"/>
</dbReference>
<keyword evidence="6 9" id="KW-0812">Transmembrane</keyword>
<dbReference type="SUPFAM" id="SSF103473">
    <property type="entry name" value="MFS general substrate transporter"/>
    <property type="match status" value="1"/>
</dbReference>
<keyword evidence="7 9" id="KW-1133">Transmembrane helix</keyword>
<feature type="transmembrane region" description="Helical" evidence="9">
    <location>
        <begin position="248"/>
        <end position="271"/>
    </location>
</feature>
<feature type="transmembrane region" description="Helical" evidence="9">
    <location>
        <begin position="50"/>
        <end position="69"/>
    </location>
</feature>
<dbReference type="PANTHER" id="PTHR23517:SF3">
    <property type="entry name" value="INTEGRAL MEMBRANE TRANSPORT PROTEIN"/>
    <property type="match status" value="1"/>
</dbReference>
<keyword evidence="8 9" id="KW-0472">Membrane</keyword>
<feature type="transmembrane region" description="Helical" evidence="9">
    <location>
        <begin position="374"/>
        <end position="395"/>
    </location>
</feature>
<keyword evidence="5" id="KW-1003">Cell membrane</keyword>
<gene>
    <name evidence="11" type="ORF">CO704_05570</name>
</gene>
<proteinExistence type="inferred from homology"/>
<sequence length="401" mass="41581">MALFASPLVSYRKPHVLGFILYFIVGLVDGAIVPFFPLWAQQSAAIPVEFIGLLFGCYAGGELLAAPFIGGIADRVGRRPVLIISATGVGAGFIALFFAHGVFAAAAVLIVIGLFESVLHPTIYTIVADSTPAAEHRRQFSIMRVCSGAGAIAGPLLGTVLVQEGLGYVFLAGGSVLVAGGLMLAICLSETRSLAADVEDEDGEEGFSALLPAFRDSRLAVLLMWVLLLGVAGSWVEAVMPLYASNQMGMSAASIGYLFAFGAGINTIGQLALTKLFARRSPLFITLSAGSSLITAFVLLLAYPHVVTLVMAVCLYSLSQMMTGPLIPTAVNKLAPARLRATYMAALSVVSDLQGSVGPATGTALFALSFTLPWAVGIPLVLLAVTGLGLALSAGDKSANR</sequence>
<dbReference type="InterPro" id="IPR011701">
    <property type="entry name" value="MFS"/>
</dbReference>
<evidence type="ECO:0000256" key="1">
    <source>
        <dbReference type="ARBA" id="ARBA00003279"/>
    </source>
</evidence>
<feature type="transmembrane region" description="Helical" evidence="9">
    <location>
        <begin position="168"/>
        <end position="188"/>
    </location>
</feature>
<dbReference type="Gene3D" id="1.20.1250.20">
    <property type="entry name" value="MFS general substrate transporter like domains"/>
    <property type="match status" value="1"/>
</dbReference>
<dbReference type="RefSeq" id="WP_061275241.1">
    <property type="nucleotide sequence ID" value="NZ_CP023525.1"/>
</dbReference>